<evidence type="ECO:0000313" key="3">
    <source>
        <dbReference type="Proteomes" id="UP001459277"/>
    </source>
</evidence>
<dbReference type="CDD" id="cd01650">
    <property type="entry name" value="RT_nLTR_like"/>
    <property type="match status" value="1"/>
</dbReference>
<evidence type="ECO:0000259" key="1">
    <source>
        <dbReference type="PROSITE" id="PS50878"/>
    </source>
</evidence>
<evidence type="ECO:0000313" key="2">
    <source>
        <dbReference type="EMBL" id="KAL0010593.1"/>
    </source>
</evidence>
<feature type="domain" description="Reverse transcriptase" evidence="1">
    <location>
        <begin position="1"/>
        <end position="237"/>
    </location>
</feature>
<dbReference type="Pfam" id="PF13966">
    <property type="entry name" value="zf-RVT"/>
    <property type="match status" value="1"/>
</dbReference>
<sequence>MVSKVSANRVKGILPNVISDAQSAFVPGRLITDNIAVAYKMLHRLRNRRHGKVGHMAVKLDISKANDHVEWEFLRSIMVKMGFLARWVELVMRCVSSSSYSVLINGKPRGIISPSRGIKQGDPLSPYLFLFCVEGLSALLRKATEANRIQGINSCHNGVSISHLLFADNGLLFCSTTPPECTSLLNILSTYEHASGQAINRQKIALFFSPNTVPEVREEIRRIFDAQVVTEYLGLPMVGVQKENKANSFSVKSAYSVALGMLDPSTGSHSNTGTDEKLWKTVWSLNVPPKVRNFLWRACLNILPTRDNLYLKRMQVDLSCTVCYQHCDTGVHILWECPLAHNVWALVKGRTQNSPAAASDFFMLTRTMMRHLTRDELE</sequence>
<dbReference type="Pfam" id="PF00078">
    <property type="entry name" value="RVT_1"/>
    <property type="match status" value="1"/>
</dbReference>
<dbReference type="SUPFAM" id="SSF56672">
    <property type="entry name" value="DNA/RNA polymerases"/>
    <property type="match status" value="1"/>
</dbReference>
<dbReference type="PROSITE" id="PS50878">
    <property type="entry name" value="RT_POL"/>
    <property type="match status" value="1"/>
</dbReference>
<dbReference type="InterPro" id="IPR000477">
    <property type="entry name" value="RT_dom"/>
</dbReference>
<dbReference type="InterPro" id="IPR026960">
    <property type="entry name" value="RVT-Znf"/>
</dbReference>
<reference evidence="2 3" key="1">
    <citation type="submission" date="2024-01" db="EMBL/GenBank/DDBJ databases">
        <title>A telomere-to-telomere, gap-free genome of sweet tea (Lithocarpus litseifolius).</title>
        <authorList>
            <person name="Zhou J."/>
        </authorList>
    </citation>
    <scope>NUCLEOTIDE SEQUENCE [LARGE SCALE GENOMIC DNA]</scope>
    <source>
        <strain evidence="2">Zhou-2022a</strain>
        <tissue evidence="2">Leaf</tissue>
    </source>
</reference>
<gene>
    <name evidence="2" type="ORF">SO802_005701</name>
</gene>
<dbReference type="PANTHER" id="PTHR46890">
    <property type="entry name" value="NON-LTR RETROLELEMENT REVERSE TRANSCRIPTASE-LIKE PROTEIN-RELATED"/>
    <property type="match status" value="1"/>
</dbReference>
<name>A0AAW2DIW9_9ROSI</name>
<keyword evidence="3" id="KW-1185">Reference proteome</keyword>
<dbReference type="EMBL" id="JAZDWU010000002">
    <property type="protein sequence ID" value="KAL0010593.1"/>
    <property type="molecule type" value="Genomic_DNA"/>
</dbReference>
<dbReference type="InterPro" id="IPR043502">
    <property type="entry name" value="DNA/RNA_pol_sf"/>
</dbReference>
<proteinExistence type="predicted"/>
<accession>A0AAW2DIW9</accession>
<protein>
    <recommendedName>
        <fullName evidence="1">Reverse transcriptase domain-containing protein</fullName>
    </recommendedName>
</protein>
<organism evidence="2 3">
    <name type="scientific">Lithocarpus litseifolius</name>
    <dbReference type="NCBI Taxonomy" id="425828"/>
    <lineage>
        <taxon>Eukaryota</taxon>
        <taxon>Viridiplantae</taxon>
        <taxon>Streptophyta</taxon>
        <taxon>Embryophyta</taxon>
        <taxon>Tracheophyta</taxon>
        <taxon>Spermatophyta</taxon>
        <taxon>Magnoliopsida</taxon>
        <taxon>eudicotyledons</taxon>
        <taxon>Gunneridae</taxon>
        <taxon>Pentapetalae</taxon>
        <taxon>rosids</taxon>
        <taxon>fabids</taxon>
        <taxon>Fagales</taxon>
        <taxon>Fagaceae</taxon>
        <taxon>Lithocarpus</taxon>
    </lineage>
</organism>
<dbReference type="Proteomes" id="UP001459277">
    <property type="component" value="Unassembled WGS sequence"/>
</dbReference>
<dbReference type="PANTHER" id="PTHR46890:SF48">
    <property type="entry name" value="RNA-DIRECTED DNA POLYMERASE"/>
    <property type="match status" value="1"/>
</dbReference>
<dbReference type="AlphaFoldDB" id="A0AAW2DIW9"/>
<dbReference type="InterPro" id="IPR052343">
    <property type="entry name" value="Retrotransposon-Effector_Assoc"/>
</dbReference>
<comment type="caution">
    <text evidence="2">The sequence shown here is derived from an EMBL/GenBank/DDBJ whole genome shotgun (WGS) entry which is preliminary data.</text>
</comment>